<name>A0A833SKI4_PHYIN</name>
<comment type="function">
    <text evidence="6">Component of the Mediator complex, a coactivator involved in the regulated transcription of nearly all RNA polymerase II-dependent genes. Mediator functions as a bridge to convey information from gene-specific regulatory proteins to the basal RNA polymerase II transcription machinery. Mediator is recruited to promoters by direct interactions with regulatory proteins and serves as a scaffold for the assembly of a functional preinitiation complex with RNA polymerase II and the general transcription factors.</text>
</comment>
<dbReference type="Proteomes" id="UP000602510">
    <property type="component" value="Unassembled WGS sequence"/>
</dbReference>
<dbReference type="InterPro" id="IPR038566">
    <property type="entry name" value="Mediator_Med6_sf"/>
</dbReference>
<evidence type="ECO:0000256" key="4">
    <source>
        <dbReference type="ARBA" id="ARBA00023163"/>
    </source>
</evidence>
<dbReference type="InterPro" id="IPR007018">
    <property type="entry name" value="Mediator_Med6"/>
</dbReference>
<reference evidence="8" key="1">
    <citation type="submission" date="2020-04" db="EMBL/GenBank/DDBJ databases">
        <title>Hybrid Assembly of Korean Phytophthora infestans isolates.</title>
        <authorList>
            <person name="Prokchorchik M."/>
            <person name="Lee Y."/>
            <person name="Seo J."/>
            <person name="Cho J.-H."/>
            <person name="Park Y.-E."/>
            <person name="Jang D.-C."/>
            <person name="Im J.-S."/>
            <person name="Choi J.-G."/>
            <person name="Park H.-J."/>
            <person name="Lee G.-B."/>
            <person name="Lee Y.-G."/>
            <person name="Hong S.-Y."/>
            <person name="Cho K."/>
            <person name="Sohn K.H."/>
        </authorList>
    </citation>
    <scope>NUCLEOTIDE SEQUENCE</scope>
    <source>
        <strain evidence="8">KR_1_A1</strain>
        <strain evidence="9">KR_2_A2</strain>
    </source>
</reference>
<keyword evidence="4 6" id="KW-0804">Transcription</keyword>
<dbReference type="GO" id="GO:0006357">
    <property type="term" value="P:regulation of transcription by RNA polymerase II"/>
    <property type="evidence" value="ECO:0007669"/>
    <property type="project" value="InterPro"/>
</dbReference>
<evidence type="ECO:0000256" key="6">
    <source>
        <dbReference type="RuleBase" id="RU364143"/>
    </source>
</evidence>
<comment type="subcellular location">
    <subcellularLocation>
        <location evidence="1 6">Nucleus</location>
    </subcellularLocation>
</comment>
<dbReference type="EMBL" id="JAACNO010000337">
    <property type="protein sequence ID" value="KAF4148155.1"/>
    <property type="molecule type" value="Genomic_DNA"/>
</dbReference>
<feature type="compositionally biased region" description="Polar residues" evidence="7">
    <location>
        <begin position="209"/>
        <end position="218"/>
    </location>
</feature>
<evidence type="ECO:0000313" key="10">
    <source>
        <dbReference type="Proteomes" id="UP000602510"/>
    </source>
</evidence>
<evidence type="ECO:0000256" key="5">
    <source>
        <dbReference type="ARBA" id="ARBA00023242"/>
    </source>
</evidence>
<organism evidence="8 10">
    <name type="scientific">Phytophthora infestans</name>
    <name type="common">Potato late blight agent</name>
    <name type="synonym">Botrytis infestans</name>
    <dbReference type="NCBI Taxonomy" id="4787"/>
    <lineage>
        <taxon>Eukaryota</taxon>
        <taxon>Sar</taxon>
        <taxon>Stramenopiles</taxon>
        <taxon>Oomycota</taxon>
        <taxon>Peronosporomycetes</taxon>
        <taxon>Peronosporales</taxon>
        <taxon>Peronosporaceae</taxon>
        <taxon>Phytophthora</taxon>
    </lineage>
</organism>
<keyword evidence="10" id="KW-1185">Reference proteome</keyword>
<evidence type="ECO:0000256" key="7">
    <source>
        <dbReference type="SAM" id="MobiDB-lite"/>
    </source>
</evidence>
<sequence>MEVSAHVDDYNASFRDTVWLQSFPLNAQTVLHYFALSPFYDRSCNNERLKMQRLGLDQLKNLRGVEYELLPNTAKQMPQQLFIIRKQRRSGRTQVEPLAIYYVLDGTVYQAPNIHAMLTSRLKKCSYRVNKAFHGLAAGVRFSPTEGYAWDFSSKDKKEPVIPSEQLQLKLKQKYEKMEKQRENSARVDSILIQLMKKHAPEIAKKLENNNAAATGTTGPEDPAIKRENDAGAEAAKRQKVA</sequence>
<comment type="caution">
    <text evidence="8">The sequence shown here is derived from an EMBL/GenBank/DDBJ whole genome shotgun (WGS) entry which is preliminary data.</text>
</comment>
<dbReference type="EMBL" id="WSZM01000387">
    <property type="protein sequence ID" value="KAF4034119.1"/>
    <property type="molecule type" value="Genomic_DNA"/>
</dbReference>
<comment type="subunit">
    <text evidence="6">Component of the Mediator complex.</text>
</comment>
<feature type="region of interest" description="Disordered" evidence="7">
    <location>
        <begin position="206"/>
        <end position="242"/>
    </location>
</feature>
<keyword evidence="3 6" id="KW-0805">Transcription regulation</keyword>
<keyword evidence="5 6" id="KW-0539">Nucleus</keyword>
<evidence type="ECO:0000313" key="8">
    <source>
        <dbReference type="EMBL" id="KAF4034119.1"/>
    </source>
</evidence>
<dbReference type="Proteomes" id="UP000704712">
    <property type="component" value="Unassembled WGS sequence"/>
</dbReference>
<dbReference type="Pfam" id="PF04934">
    <property type="entry name" value="Med6"/>
    <property type="match status" value="1"/>
</dbReference>
<dbReference type="PANTHER" id="PTHR13104">
    <property type="entry name" value="MED-6-RELATED"/>
    <property type="match status" value="1"/>
</dbReference>
<keyword evidence="6" id="KW-0010">Activator</keyword>
<gene>
    <name evidence="6" type="primary">MED6</name>
    <name evidence="8" type="ORF">GN244_ATG14003</name>
    <name evidence="9" type="ORF">GN958_ATG02653</name>
</gene>
<evidence type="ECO:0000256" key="2">
    <source>
        <dbReference type="ARBA" id="ARBA00007526"/>
    </source>
</evidence>
<dbReference type="GO" id="GO:0003712">
    <property type="term" value="F:transcription coregulator activity"/>
    <property type="evidence" value="ECO:0007669"/>
    <property type="project" value="InterPro"/>
</dbReference>
<dbReference type="Gene3D" id="3.10.450.580">
    <property type="entry name" value="Mediator complex, subunit Med6"/>
    <property type="match status" value="1"/>
</dbReference>
<dbReference type="GO" id="GO:0016592">
    <property type="term" value="C:mediator complex"/>
    <property type="evidence" value="ECO:0007669"/>
    <property type="project" value="InterPro"/>
</dbReference>
<accession>A0A833SKI4</accession>
<comment type="similarity">
    <text evidence="2 6">Belongs to the Mediator complex subunit 6 family.</text>
</comment>
<protein>
    <recommendedName>
        <fullName evidence="6">Mediator of RNA polymerase II transcription subunit 6</fullName>
    </recommendedName>
    <alternativeName>
        <fullName evidence="6">Mediator complex subunit 6</fullName>
    </alternativeName>
</protein>
<evidence type="ECO:0000256" key="3">
    <source>
        <dbReference type="ARBA" id="ARBA00023015"/>
    </source>
</evidence>
<proteinExistence type="inferred from homology"/>
<dbReference type="AlphaFoldDB" id="A0A833SKI4"/>
<evidence type="ECO:0000313" key="9">
    <source>
        <dbReference type="EMBL" id="KAF4148155.1"/>
    </source>
</evidence>
<dbReference type="OMA" id="FYEMNSC"/>
<evidence type="ECO:0000256" key="1">
    <source>
        <dbReference type="ARBA" id="ARBA00004123"/>
    </source>
</evidence>